<keyword evidence="2" id="KW-0238">DNA-binding</keyword>
<feature type="domain" description="HTH luxR-type" evidence="4">
    <location>
        <begin position="197"/>
        <end position="262"/>
    </location>
</feature>
<organism evidence="5 6">
    <name type="scientific">Veronia pacifica</name>
    <dbReference type="NCBI Taxonomy" id="1080227"/>
    <lineage>
        <taxon>Bacteria</taxon>
        <taxon>Pseudomonadati</taxon>
        <taxon>Pseudomonadota</taxon>
        <taxon>Gammaproteobacteria</taxon>
        <taxon>Vibrionales</taxon>
        <taxon>Vibrionaceae</taxon>
        <taxon>Veronia</taxon>
    </lineage>
</organism>
<evidence type="ECO:0000256" key="1">
    <source>
        <dbReference type="ARBA" id="ARBA00023015"/>
    </source>
</evidence>
<evidence type="ECO:0000259" key="4">
    <source>
        <dbReference type="PROSITE" id="PS50043"/>
    </source>
</evidence>
<keyword evidence="3" id="KW-0804">Transcription</keyword>
<reference evidence="5 6" key="1">
    <citation type="submission" date="2016-05" db="EMBL/GenBank/DDBJ databases">
        <title>Genomic Taxonomy of the Vibrionaceae.</title>
        <authorList>
            <person name="Gomez-Gil B."/>
            <person name="Enciso-Ibarra J."/>
        </authorList>
    </citation>
    <scope>NUCLEOTIDE SEQUENCE [LARGE SCALE GENOMIC DNA]</scope>
    <source>
        <strain evidence="5 6">CAIM 1920</strain>
    </source>
</reference>
<dbReference type="PANTHER" id="PTHR44688:SF16">
    <property type="entry name" value="DNA-BINDING TRANSCRIPTIONAL ACTIVATOR DEVR_DOSR"/>
    <property type="match status" value="1"/>
</dbReference>
<dbReference type="GO" id="GO:0006355">
    <property type="term" value="P:regulation of DNA-templated transcription"/>
    <property type="evidence" value="ECO:0007669"/>
    <property type="project" value="InterPro"/>
</dbReference>
<dbReference type="InterPro" id="IPR036388">
    <property type="entry name" value="WH-like_DNA-bd_sf"/>
</dbReference>
<comment type="caution">
    <text evidence="5">The sequence shown here is derived from an EMBL/GenBank/DDBJ whole genome shotgun (WGS) entry which is preliminary data.</text>
</comment>
<dbReference type="AlphaFoldDB" id="A0A1C3EK42"/>
<evidence type="ECO:0000313" key="6">
    <source>
        <dbReference type="Proteomes" id="UP000094936"/>
    </source>
</evidence>
<proteinExistence type="predicted"/>
<evidence type="ECO:0000256" key="2">
    <source>
        <dbReference type="ARBA" id="ARBA00023125"/>
    </source>
</evidence>
<dbReference type="PROSITE" id="PS50043">
    <property type="entry name" value="HTH_LUXR_2"/>
    <property type="match status" value="1"/>
</dbReference>
<dbReference type="SUPFAM" id="SSF46894">
    <property type="entry name" value="C-terminal effector domain of the bipartite response regulators"/>
    <property type="match status" value="1"/>
</dbReference>
<evidence type="ECO:0000256" key="3">
    <source>
        <dbReference type="ARBA" id="ARBA00023163"/>
    </source>
</evidence>
<evidence type="ECO:0000313" key="5">
    <source>
        <dbReference type="EMBL" id="ODA33607.1"/>
    </source>
</evidence>
<dbReference type="InterPro" id="IPR000792">
    <property type="entry name" value="Tscrpt_reg_LuxR_C"/>
</dbReference>
<dbReference type="InterPro" id="IPR016032">
    <property type="entry name" value="Sig_transdc_resp-reg_C-effctor"/>
</dbReference>
<gene>
    <name evidence="5" type="ORF">A8L45_09490</name>
</gene>
<dbReference type="GO" id="GO:0003677">
    <property type="term" value="F:DNA binding"/>
    <property type="evidence" value="ECO:0007669"/>
    <property type="project" value="UniProtKB-KW"/>
</dbReference>
<dbReference type="SMART" id="SM00421">
    <property type="entry name" value="HTH_LUXR"/>
    <property type="match status" value="1"/>
</dbReference>
<keyword evidence="6" id="KW-1185">Reference proteome</keyword>
<dbReference type="EMBL" id="LYBM01000014">
    <property type="protein sequence ID" value="ODA33607.1"/>
    <property type="molecule type" value="Genomic_DNA"/>
</dbReference>
<dbReference type="Proteomes" id="UP000094936">
    <property type="component" value="Unassembled WGS sequence"/>
</dbReference>
<dbReference type="CDD" id="cd06170">
    <property type="entry name" value="LuxR_C_like"/>
    <property type="match status" value="1"/>
</dbReference>
<protein>
    <recommendedName>
        <fullName evidence="4">HTH luxR-type domain-containing protein</fullName>
    </recommendedName>
</protein>
<dbReference type="STRING" id="1080227.A8L45_09490"/>
<dbReference type="PRINTS" id="PR00038">
    <property type="entry name" value="HTHLUXR"/>
</dbReference>
<dbReference type="Pfam" id="PF00196">
    <property type="entry name" value="GerE"/>
    <property type="match status" value="1"/>
</dbReference>
<dbReference type="Gene3D" id="1.10.10.10">
    <property type="entry name" value="Winged helix-like DNA-binding domain superfamily/Winged helix DNA-binding domain"/>
    <property type="match status" value="1"/>
</dbReference>
<sequence length="270" mass="30254">MNIHNDLIQWQHHVADIIRHISSPGFPSALFNAISAVVDADAIMLVEERLNHPPRLIADSAIADIQRPRLIDSYFSGAYLLDPFSLSGSGDIEEGFYTLADIAPDNFWQSDYYLTYYRSAQLHDDCFFIASPKSDIRLSLSCGRRIDDPVFSETDIEKLHIISPIILAALSAYWHSQRASLSATSNDMGAQIQRAFDTFGKDSLTDRERQVTHLLLRGHSAKSAARIMAISPDTVQMHRKNIYSKLGLSSQSELFCHFIDTLSAANNQSH</sequence>
<keyword evidence="1" id="KW-0805">Transcription regulation</keyword>
<accession>A0A1C3EK42</accession>
<dbReference type="PANTHER" id="PTHR44688">
    <property type="entry name" value="DNA-BINDING TRANSCRIPTIONAL ACTIVATOR DEVR_DOSR"/>
    <property type="match status" value="1"/>
</dbReference>
<name>A0A1C3EK42_9GAMM</name>